<feature type="compositionally biased region" description="Basic and acidic residues" evidence="1">
    <location>
        <begin position="460"/>
        <end position="503"/>
    </location>
</feature>
<feature type="region of interest" description="Disordered" evidence="1">
    <location>
        <begin position="115"/>
        <end position="144"/>
    </location>
</feature>
<feature type="compositionally biased region" description="Low complexity" evidence="1">
    <location>
        <begin position="569"/>
        <end position="583"/>
    </location>
</feature>
<gene>
    <name evidence="2" type="ORF">IL334_001911</name>
</gene>
<feature type="region of interest" description="Disordered" evidence="1">
    <location>
        <begin position="281"/>
        <end position="319"/>
    </location>
</feature>
<dbReference type="InterPro" id="IPR036390">
    <property type="entry name" value="WH_DNA-bd_sf"/>
</dbReference>
<reference evidence="2 3" key="1">
    <citation type="submission" date="2024-01" db="EMBL/GenBank/DDBJ databases">
        <title>Comparative genomics of Cryptococcus and Kwoniella reveals pathogenesis evolution and contrasting modes of karyotype evolution via chromosome fusion or intercentromeric recombination.</title>
        <authorList>
            <person name="Coelho M.A."/>
            <person name="David-Palma M."/>
            <person name="Shea T."/>
            <person name="Bowers K."/>
            <person name="McGinley-Smith S."/>
            <person name="Mohammad A.W."/>
            <person name="Gnirke A."/>
            <person name="Yurkov A.M."/>
            <person name="Nowrousian M."/>
            <person name="Sun S."/>
            <person name="Cuomo C.A."/>
            <person name="Heitman J."/>
        </authorList>
    </citation>
    <scope>NUCLEOTIDE SEQUENCE [LARGE SCALE GENOMIC DNA]</scope>
    <source>
        <strain evidence="2">CBS 11374</strain>
    </source>
</reference>
<dbReference type="GeneID" id="87954042"/>
<feature type="compositionally biased region" description="Low complexity" evidence="1">
    <location>
        <begin position="299"/>
        <end position="319"/>
    </location>
</feature>
<accession>A0ABZ1CUT8</accession>
<feature type="compositionally biased region" description="Basic and acidic residues" evidence="1">
    <location>
        <begin position="115"/>
        <end position="130"/>
    </location>
</feature>
<name>A0ABZ1CUT8_9TREE</name>
<proteinExistence type="predicted"/>
<dbReference type="RefSeq" id="XP_062789710.1">
    <property type="nucleotide sequence ID" value="XM_062933659.1"/>
</dbReference>
<feature type="compositionally biased region" description="Low complexity" evidence="1">
    <location>
        <begin position="355"/>
        <end position="367"/>
    </location>
</feature>
<feature type="compositionally biased region" description="Basic and acidic residues" evidence="1">
    <location>
        <begin position="372"/>
        <end position="385"/>
    </location>
</feature>
<feature type="compositionally biased region" description="Basic and acidic residues" evidence="1">
    <location>
        <begin position="410"/>
        <end position="449"/>
    </location>
</feature>
<dbReference type="InterPro" id="IPR042065">
    <property type="entry name" value="E3_ELL-like"/>
</dbReference>
<feature type="compositionally biased region" description="Polar residues" evidence="1">
    <location>
        <begin position="594"/>
        <end position="606"/>
    </location>
</feature>
<dbReference type="Gene3D" id="1.10.10.2670">
    <property type="entry name" value="E3 ubiquitin-protein ligase"/>
    <property type="match status" value="1"/>
</dbReference>
<feature type="compositionally biased region" description="Basic and acidic residues" evidence="1">
    <location>
        <begin position="285"/>
        <end position="297"/>
    </location>
</feature>
<dbReference type="EMBL" id="CP141882">
    <property type="protein sequence ID" value="WRT64970.1"/>
    <property type="molecule type" value="Genomic_DNA"/>
</dbReference>
<sequence length="677" mass="73791">MPLPTSGSIPLIAPRTDQQPNQAYLIKFPEEVWSSLQEYAGGGIEVTVAADGKMTLDIPNLPPTPLDPRSSAIPSELLLYNPNTPSLSLNAIATDRLNIPLSSVSTSRAADKLKAQGDAIDRERKERSVRVEGSAPPLNNNKRNVEKFAPGIGIANASSIMARTNSSPQIKSSTITPAATTNGTGTGTGQMIPLKTRVMQLLALGPTTVSDIIRRVGGDEQNVMRVVNVVGRASSTHPPTYTLLPNQYSKIKLGPGQWKYTYAEQQQVIRLAREAFDELDLSPDAEERAELDRKESELEAGYQSAASSSGSSQEKLLSSTNMTATAATVATVPSVPQNGLSIAPPQSNAPSAARSKSSNGTTSKKTGPQSKIARERAKFMAEKNRSSSLPNTKQPEGTASPRIVPMEIKATPKEKEKEKVEPKEKKTKDNGRIKEKEKGHGKGKGKEVDYSSDDGEDDEPLRGRAMNKEKKAKEDPARKERPTLAERVKEKERAKAKEKERISPTRKKRDYSSSSDSGSGSGSGSEEEGEIRGRPVSKIRRNSSPTRTSTYSTIATFKRKSPPSELVLTSSTKSTSNSASSSTHPFSAPLPKTSLDSNKSGKSTASDPEPDQEKLRDRYEELYPAYQLLTKRLSKIHQAAETGLNVDMDQQEVSKLVNKWEKWHNELQGIRRWFSES</sequence>
<evidence type="ECO:0000313" key="3">
    <source>
        <dbReference type="Proteomes" id="UP001329825"/>
    </source>
</evidence>
<organism evidence="2 3">
    <name type="scientific">Kwoniella shivajii</name>
    <dbReference type="NCBI Taxonomy" id="564305"/>
    <lineage>
        <taxon>Eukaryota</taxon>
        <taxon>Fungi</taxon>
        <taxon>Dikarya</taxon>
        <taxon>Basidiomycota</taxon>
        <taxon>Agaricomycotina</taxon>
        <taxon>Tremellomycetes</taxon>
        <taxon>Tremellales</taxon>
        <taxon>Cryptococcaceae</taxon>
        <taxon>Kwoniella</taxon>
    </lineage>
</organism>
<evidence type="ECO:0000313" key="2">
    <source>
        <dbReference type="EMBL" id="WRT64970.1"/>
    </source>
</evidence>
<evidence type="ECO:0008006" key="4">
    <source>
        <dbReference type="Google" id="ProtNLM"/>
    </source>
</evidence>
<feature type="compositionally biased region" description="Low complexity" evidence="1">
    <location>
        <begin position="174"/>
        <end position="183"/>
    </location>
</feature>
<dbReference type="Proteomes" id="UP001329825">
    <property type="component" value="Chromosome 2"/>
</dbReference>
<protein>
    <recommendedName>
        <fullName evidence="4">RNA polymerase II elongation factor ELL N-terminal domain-containing protein</fullName>
    </recommendedName>
</protein>
<keyword evidence="3" id="KW-1185">Reference proteome</keyword>
<feature type="compositionally biased region" description="Polar residues" evidence="1">
    <location>
        <begin position="337"/>
        <end position="350"/>
    </location>
</feature>
<feature type="region of interest" description="Disordered" evidence="1">
    <location>
        <begin position="167"/>
        <end position="190"/>
    </location>
</feature>
<evidence type="ECO:0000256" key="1">
    <source>
        <dbReference type="SAM" id="MobiDB-lite"/>
    </source>
</evidence>
<feature type="region of interest" description="Disordered" evidence="1">
    <location>
        <begin position="337"/>
        <end position="618"/>
    </location>
</feature>
<feature type="compositionally biased region" description="Polar residues" evidence="1">
    <location>
        <begin position="542"/>
        <end position="555"/>
    </location>
</feature>
<feature type="compositionally biased region" description="Polar residues" evidence="1">
    <location>
        <begin position="386"/>
        <end position="397"/>
    </location>
</feature>
<dbReference type="SUPFAM" id="SSF46785">
    <property type="entry name" value="Winged helix' DNA-binding domain"/>
    <property type="match status" value="1"/>
</dbReference>
<feature type="compositionally biased region" description="Acidic residues" evidence="1">
    <location>
        <begin position="450"/>
        <end position="459"/>
    </location>
</feature>